<evidence type="ECO:0000256" key="1">
    <source>
        <dbReference type="SAM" id="Phobius"/>
    </source>
</evidence>
<dbReference type="PANTHER" id="PTHR33371">
    <property type="entry name" value="INTERMEMBRANE PHOSPHOLIPID TRANSPORT SYSTEM BINDING PROTEIN MLAD-RELATED"/>
    <property type="match status" value="1"/>
</dbReference>
<dbReference type="InterPro" id="IPR003399">
    <property type="entry name" value="Mce/MlaD"/>
</dbReference>
<keyword evidence="1" id="KW-0812">Transmembrane</keyword>
<name>A0A524RNA7_9CHRO</name>
<keyword evidence="1" id="KW-1133">Transmembrane helix</keyword>
<dbReference type="Proteomes" id="UP000317990">
    <property type="component" value="Unassembled WGS sequence"/>
</dbReference>
<protein>
    <submittedName>
        <fullName evidence="3">MCE family protein</fullName>
    </submittedName>
</protein>
<proteinExistence type="predicted"/>
<dbReference type="InterPro" id="IPR052336">
    <property type="entry name" value="MlaD_Phospholipid_Transporter"/>
</dbReference>
<dbReference type="PANTHER" id="PTHR33371:SF4">
    <property type="entry name" value="INTERMEMBRANE PHOSPHOLIPID TRANSPORT SYSTEM BINDING PROTEIN MLAD"/>
    <property type="match status" value="1"/>
</dbReference>
<dbReference type="EMBL" id="SRMO01000065">
    <property type="protein sequence ID" value="TGG92267.1"/>
    <property type="molecule type" value="Genomic_DNA"/>
</dbReference>
<dbReference type="AlphaFoldDB" id="A0A524RNA7"/>
<gene>
    <name evidence="3" type="ORF">ERJ67_06355</name>
</gene>
<sequence length="263" mass="28500">MRRRVREATVGLTLVGAIGLSVGLWIWLRGATMANKSWTLEVRFDDTTGLVDRSPVRYRGVNIGQVVAITPTSDYVSVMLKLTADTIQVAKPVEARISTTSLLGGVPDLVIEASSRGLASLANPRSSACQSSVQLCSGDVIPGRQTSDLSTAISNFDALLLDVRQTDLVGSMDQVLRGMVATLSKVDGVSEQLHGILEAISDPDALVELSHAISYARMTFEELHNISGNISHLTNDPEFIEGIRLMTIGLSRFFDELYPDRIQ</sequence>
<evidence type="ECO:0000259" key="2">
    <source>
        <dbReference type="Pfam" id="PF02470"/>
    </source>
</evidence>
<evidence type="ECO:0000313" key="3">
    <source>
        <dbReference type="EMBL" id="TGG92267.1"/>
    </source>
</evidence>
<accession>A0A524RNA7</accession>
<reference evidence="3 4" key="1">
    <citation type="journal article" date="2019" name="mSystems">
        <title>Life at home and on the roam: Genomic adaptions reflect the dual lifestyle of an intracellular, facultative symbiont.</title>
        <authorList>
            <person name="Burgsdorf I."/>
        </authorList>
    </citation>
    <scope>NUCLEOTIDE SEQUENCE [LARGE SCALE GENOMIC DNA]</scope>
    <source>
        <strain evidence="3">277cV</strain>
    </source>
</reference>
<feature type="transmembrane region" description="Helical" evidence="1">
    <location>
        <begin position="9"/>
        <end position="28"/>
    </location>
</feature>
<keyword evidence="1" id="KW-0472">Membrane</keyword>
<comment type="caution">
    <text evidence="3">The sequence shown here is derived from an EMBL/GenBank/DDBJ whole genome shotgun (WGS) entry which is preliminary data.</text>
</comment>
<organism evidence="3 4">
    <name type="scientific">Aphanocapsa feldmannii 277cV</name>
    <dbReference type="NCBI Taxonomy" id="2507553"/>
    <lineage>
        <taxon>Bacteria</taxon>
        <taxon>Bacillati</taxon>
        <taxon>Cyanobacteriota</taxon>
        <taxon>Cyanophyceae</taxon>
        <taxon>Oscillatoriophycideae</taxon>
        <taxon>Chroococcales</taxon>
        <taxon>Microcystaceae</taxon>
        <taxon>Aphanocapsa</taxon>
    </lineage>
</organism>
<dbReference type="Pfam" id="PF02470">
    <property type="entry name" value="MlaD"/>
    <property type="match status" value="1"/>
</dbReference>
<feature type="domain" description="Mce/MlaD" evidence="2">
    <location>
        <begin position="37"/>
        <end position="105"/>
    </location>
</feature>
<evidence type="ECO:0000313" key="4">
    <source>
        <dbReference type="Proteomes" id="UP000317990"/>
    </source>
</evidence>